<evidence type="ECO:0000259" key="4">
    <source>
        <dbReference type="PROSITE" id="PS01124"/>
    </source>
</evidence>
<sequence length="267" mass="31442">MYISEMKRYRQFEPVLISGFKMLEWNHPEHNHNHYEFIFIREGSGRHIVNGHSFPYGAGTIFLLGPDDQHYFEIEQLTHFVYLKFTDAYLGRDTSGATPAIQQLEYIIKSRETHQMGFQLAGEDKMVIEQIFDILLLFKKDQIGNQELIWLQLFSIAHVLQRNMPELRSSSTKSRDLQAMFCYIHKNIYDPNCLRIQMMAEHFNIANDYLGIYFKRQAGITLRDYIQNYRSTLIRQRIATGRVTLKEIAVEFGLTDVSHLTKIIHKT</sequence>
<dbReference type="Proteomes" id="UP000315908">
    <property type="component" value="Unassembled WGS sequence"/>
</dbReference>
<dbReference type="InterPro" id="IPR011051">
    <property type="entry name" value="RmlC_Cupin_sf"/>
</dbReference>
<dbReference type="PANTHER" id="PTHR46796">
    <property type="entry name" value="HTH-TYPE TRANSCRIPTIONAL ACTIVATOR RHAS-RELATED"/>
    <property type="match status" value="1"/>
</dbReference>
<dbReference type="GO" id="GO:0003700">
    <property type="term" value="F:DNA-binding transcription factor activity"/>
    <property type="evidence" value="ECO:0007669"/>
    <property type="project" value="InterPro"/>
</dbReference>
<dbReference type="SUPFAM" id="SSF51182">
    <property type="entry name" value="RmlC-like cupins"/>
    <property type="match status" value="1"/>
</dbReference>
<evidence type="ECO:0000256" key="3">
    <source>
        <dbReference type="ARBA" id="ARBA00023163"/>
    </source>
</evidence>
<evidence type="ECO:0000256" key="2">
    <source>
        <dbReference type="ARBA" id="ARBA00023125"/>
    </source>
</evidence>
<dbReference type="EMBL" id="VLKR01000002">
    <property type="protein sequence ID" value="TWI25082.1"/>
    <property type="molecule type" value="Genomic_DNA"/>
</dbReference>
<dbReference type="SMART" id="SM00342">
    <property type="entry name" value="HTH_ARAC"/>
    <property type="match status" value="1"/>
</dbReference>
<protein>
    <submittedName>
        <fullName evidence="5">AraC-like DNA-binding protein</fullName>
    </submittedName>
</protein>
<dbReference type="InterPro" id="IPR014710">
    <property type="entry name" value="RmlC-like_jellyroll"/>
</dbReference>
<dbReference type="AlphaFoldDB" id="A0A562MYT9"/>
<dbReference type="RefSeq" id="WP_145327089.1">
    <property type="nucleotide sequence ID" value="NZ_JBPFQT010000001.1"/>
</dbReference>
<name>A0A562MYT9_9SPHI</name>
<keyword evidence="3" id="KW-0804">Transcription</keyword>
<keyword evidence="2 5" id="KW-0238">DNA-binding</keyword>
<organism evidence="5 6">
    <name type="scientific">Sphingobacterium siyangense</name>
    <dbReference type="NCBI Taxonomy" id="459529"/>
    <lineage>
        <taxon>Bacteria</taxon>
        <taxon>Pseudomonadati</taxon>
        <taxon>Bacteroidota</taxon>
        <taxon>Sphingobacteriia</taxon>
        <taxon>Sphingobacteriales</taxon>
        <taxon>Sphingobacteriaceae</taxon>
        <taxon>Sphingobacterium</taxon>
    </lineage>
</organism>
<proteinExistence type="predicted"/>
<comment type="caution">
    <text evidence="5">The sequence shown here is derived from an EMBL/GenBank/DDBJ whole genome shotgun (WGS) entry which is preliminary data.</text>
</comment>
<feature type="domain" description="HTH araC/xylS-type" evidence="4">
    <location>
        <begin position="178"/>
        <end position="267"/>
    </location>
</feature>
<accession>A0A562MYT9</accession>
<evidence type="ECO:0000313" key="6">
    <source>
        <dbReference type="Proteomes" id="UP000315908"/>
    </source>
</evidence>
<reference evidence="5 6" key="1">
    <citation type="journal article" date="2015" name="Stand. Genomic Sci.">
        <title>Genomic Encyclopedia of Bacterial and Archaeal Type Strains, Phase III: the genomes of soil and plant-associated and newly described type strains.</title>
        <authorList>
            <person name="Whitman W.B."/>
            <person name="Woyke T."/>
            <person name="Klenk H.P."/>
            <person name="Zhou Y."/>
            <person name="Lilburn T.G."/>
            <person name="Beck B.J."/>
            <person name="De Vos P."/>
            <person name="Vandamme P."/>
            <person name="Eisen J.A."/>
            <person name="Garrity G."/>
            <person name="Hugenholtz P."/>
            <person name="Kyrpides N.C."/>
        </authorList>
    </citation>
    <scope>NUCLEOTIDE SEQUENCE [LARGE SCALE GENOMIC DNA]</scope>
    <source>
        <strain evidence="5 6">CGMCC 1.6855</strain>
    </source>
</reference>
<dbReference type="InterPro" id="IPR018060">
    <property type="entry name" value="HTH_AraC"/>
</dbReference>
<dbReference type="InterPro" id="IPR050204">
    <property type="entry name" value="AraC_XylS_family_regulators"/>
</dbReference>
<dbReference type="Pfam" id="PF02311">
    <property type="entry name" value="AraC_binding"/>
    <property type="match status" value="1"/>
</dbReference>
<dbReference type="OrthoDB" id="636258at2"/>
<gene>
    <name evidence="5" type="ORF">IQ31_00672</name>
</gene>
<evidence type="ECO:0000313" key="5">
    <source>
        <dbReference type="EMBL" id="TWI25082.1"/>
    </source>
</evidence>
<dbReference type="Gene3D" id="2.60.120.10">
    <property type="entry name" value="Jelly Rolls"/>
    <property type="match status" value="1"/>
</dbReference>
<dbReference type="PROSITE" id="PS01124">
    <property type="entry name" value="HTH_ARAC_FAMILY_2"/>
    <property type="match status" value="1"/>
</dbReference>
<dbReference type="InterPro" id="IPR003313">
    <property type="entry name" value="AraC-bd"/>
</dbReference>
<evidence type="ECO:0000256" key="1">
    <source>
        <dbReference type="ARBA" id="ARBA00023015"/>
    </source>
</evidence>
<dbReference type="Gene3D" id="1.10.10.60">
    <property type="entry name" value="Homeodomain-like"/>
    <property type="match status" value="1"/>
</dbReference>
<dbReference type="GO" id="GO:0043565">
    <property type="term" value="F:sequence-specific DNA binding"/>
    <property type="evidence" value="ECO:0007669"/>
    <property type="project" value="InterPro"/>
</dbReference>
<keyword evidence="1" id="KW-0805">Transcription regulation</keyword>